<feature type="compositionally biased region" description="Low complexity" evidence="10">
    <location>
        <begin position="53"/>
        <end position="87"/>
    </location>
</feature>
<evidence type="ECO:0000259" key="11">
    <source>
        <dbReference type="Pfam" id="PF07992"/>
    </source>
</evidence>
<name>A0A1Y2FEI0_9BASI</name>
<keyword evidence="3" id="KW-0285">Flavoprotein</keyword>
<dbReference type="PANTHER" id="PTHR43706:SF47">
    <property type="entry name" value="EXTERNAL NADH-UBIQUINONE OXIDOREDUCTASE 1, MITOCHONDRIAL-RELATED"/>
    <property type="match status" value="1"/>
</dbReference>
<evidence type="ECO:0000256" key="5">
    <source>
        <dbReference type="ARBA" id="ARBA00022946"/>
    </source>
</evidence>
<feature type="compositionally biased region" description="Pro residues" evidence="10">
    <location>
        <begin position="43"/>
        <end position="52"/>
    </location>
</feature>
<feature type="region of interest" description="Disordered" evidence="10">
    <location>
        <begin position="42"/>
        <end position="100"/>
    </location>
</feature>
<evidence type="ECO:0000256" key="6">
    <source>
        <dbReference type="ARBA" id="ARBA00023002"/>
    </source>
</evidence>
<dbReference type="Gene3D" id="3.50.50.100">
    <property type="match status" value="1"/>
</dbReference>
<dbReference type="GO" id="GO:0005739">
    <property type="term" value="C:mitochondrion"/>
    <property type="evidence" value="ECO:0007669"/>
    <property type="project" value="UniProtKB-ARBA"/>
</dbReference>
<dbReference type="OrthoDB" id="3244603at2759"/>
<evidence type="ECO:0000313" key="14">
    <source>
        <dbReference type="Proteomes" id="UP000193467"/>
    </source>
</evidence>
<dbReference type="InterPro" id="IPR045024">
    <property type="entry name" value="NDH-2"/>
</dbReference>
<evidence type="ECO:0000256" key="7">
    <source>
        <dbReference type="ARBA" id="ARBA00023027"/>
    </source>
</evidence>
<dbReference type="PRINTS" id="PR00368">
    <property type="entry name" value="FADPNR"/>
</dbReference>
<dbReference type="InParanoid" id="A0A1Y2FEI0"/>
<dbReference type="STRING" id="106004.A0A1Y2FEI0"/>
<dbReference type="GO" id="GO:0050136">
    <property type="term" value="F:NADH dehydrogenase (quinone) (non-electrogenic) activity"/>
    <property type="evidence" value="ECO:0007669"/>
    <property type="project" value="UniProtKB-EC"/>
</dbReference>
<comment type="similarity">
    <text evidence="1">Belongs to the NADH dehydrogenase family.</text>
</comment>
<comment type="catalytic activity">
    <reaction evidence="9">
        <text>a ubiquinone + NADH + H(+) = a ubiquinol + NAD(+)</text>
        <dbReference type="Rhea" id="RHEA:23152"/>
        <dbReference type="Rhea" id="RHEA-COMP:9565"/>
        <dbReference type="Rhea" id="RHEA-COMP:9566"/>
        <dbReference type="ChEBI" id="CHEBI:15378"/>
        <dbReference type="ChEBI" id="CHEBI:16389"/>
        <dbReference type="ChEBI" id="CHEBI:17976"/>
        <dbReference type="ChEBI" id="CHEBI:57540"/>
        <dbReference type="ChEBI" id="CHEBI:57945"/>
    </reaction>
</comment>
<evidence type="ECO:0000256" key="9">
    <source>
        <dbReference type="ARBA" id="ARBA00049010"/>
    </source>
</evidence>
<keyword evidence="6" id="KW-0560">Oxidoreductase</keyword>
<evidence type="ECO:0000256" key="1">
    <source>
        <dbReference type="ARBA" id="ARBA00005272"/>
    </source>
</evidence>
<organism evidence="13 14">
    <name type="scientific">Leucosporidium creatinivorum</name>
    <dbReference type="NCBI Taxonomy" id="106004"/>
    <lineage>
        <taxon>Eukaryota</taxon>
        <taxon>Fungi</taxon>
        <taxon>Dikarya</taxon>
        <taxon>Basidiomycota</taxon>
        <taxon>Pucciniomycotina</taxon>
        <taxon>Microbotryomycetes</taxon>
        <taxon>Leucosporidiales</taxon>
        <taxon>Leucosporidium</taxon>
    </lineage>
</organism>
<dbReference type="Pfam" id="PF07992">
    <property type="entry name" value="Pyr_redox_2"/>
    <property type="match status" value="1"/>
</dbReference>
<evidence type="ECO:0000256" key="8">
    <source>
        <dbReference type="ARBA" id="ARBA00047599"/>
    </source>
</evidence>
<keyword evidence="14" id="KW-1185">Reference proteome</keyword>
<dbReference type="FunCoup" id="A0A1Y2FEI0">
    <property type="interactions" value="174"/>
</dbReference>
<feature type="domain" description="External alternative NADH-ubiquinone oxidoreductase-like C-terminal" evidence="12">
    <location>
        <begin position="524"/>
        <end position="588"/>
    </location>
</feature>
<gene>
    <name evidence="13" type="ORF">BCR35DRAFT_303747</name>
</gene>
<sequence length="592" mass="64610">MLRALQQAHKAVPSQRVLSRTFSAAPIARLQASAELRAATTVVPPPSSPLSPPAAAAAGTTSVPLSPGAPIVSSSASSSSSSSSGPGSIPPPPPKKPKNRLRTFARTVLVLVLGSSTFVIWHSHDQRHPGEQLPHDSKLPTVVVLGNGWGSTAFLKGLENEGYNVVVISPRNYFLFTPLLPSVTVGTLAARSIVEPTRFLTRHLKRKVEVYEGEVTEVDPTKKTVRFVDNSPIKGAIDGHEISYDYLVYAVGAENNTFGIKGVKDHACFLKEIPDAETVRQRLMDCVESANFAGQSQEEIDRLLSFVVVGGGPTGVEYAGELHDFLTEDLTNWYPDLAGRIKITLIEALPNVLPMFSKQLIEYTNNTFKENKIDIRTKTMVKEVKDKVIIAQNENKELVEFPYGLLVWATGNTARPVTRDLMNRLPAEQNSRRGLLVDDHLRLQGAEGIFAIGDCTATAYAPTAQAASQQGHYLSRVFAQLTKKHALLKELEEAKASNADPARLDSLANAVIRASNIRPFHYSHQGSLAYIGSDKAIADLPMMSGNLAVGGFATYYFWRSAYLSQLFSLRNRILVATDWAKCKVLGRDVSRE</sequence>
<evidence type="ECO:0000256" key="2">
    <source>
        <dbReference type="ARBA" id="ARBA00012637"/>
    </source>
</evidence>
<keyword evidence="7" id="KW-0520">NAD</keyword>
<dbReference type="AlphaFoldDB" id="A0A1Y2FEI0"/>
<comment type="caution">
    <text evidence="13">The sequence shown here is derived from an EMBL/GenBank/DDBJ whole genome shotgun (WGS) entry which is preliminary data.</text>
</comment>
<comment type="catalytic activity">
    <reaction evidence="8">
        <text>a quinone + NADH + H(+) = a quinol + NAD(+)</text>
        <dbReference type="Rhea" id="RHEA:46160"/>
        <dbReference type="ChEBI" id="CHEBI:15378"/>
        <dbReference type="ChEBI" id="CHEBI:24646"/>
        <dbReference type="ChEBI" id="CHEBI:57540"/>
        <dbReference type="ChEBI" id="CHEBI:57945"/>
        <dbReference type="ChEBI" id="CHEBI:132124"/>
        <dbReference type="EC" id="1.6.5.9"/>
    </reaction>
</comment>
<dbReference type="InterPro" id="IPR054585">
    <property type="entry name" value="NDH2-like_C"/>
</dbReference>
<evidence type="ECO:0000256" key="3">
    <source>
        <dbReference type="ARBA" id="ARBA00022630"/>
    </source>
</evidence>
<dbReference type="EC" id="1.6.5.9" evidence="2"/>
<accession>A0A1Y2FEI0</accession>
<evidence type="ECO:0000259" key="12">
    <source>
        <dbReference type="Pfam" id="PF22366"/>
    </source>
</evidence>
<dbReference type="Proteomes" id="UP000193467">
    <property type="component" value="Unassembled WGS sequence"/>
</dbReference>
<keyword evidence="4" id="KW-0274">FAD</keyword>
<feature type="domain" description="FAD/NAD(P)-binding" evidence="11">
    <location>
        <begin position="141"/>
        <end position="471"/>
    </location>
</feature>
<dbReference type="InterPro" id="IPR036188">
    <property type="entry name" value="FAD/NAD-bd_sf"/>
</dbReference>
<evidence type="ECO:0000256" key="10">
    <source>
        <dbReference type="SAM" id="MobiDB-lite"/>
    </source>
</evidence>
<evidence type="ECO:0000313" key="13">
    <source>
        <dbReference type="EMBL" id="ORY82350.1"/>
    </source>
</evidence>
<dbReference type="SUPFAM" id="SSF51905">
    <property type="entry name" value="FAD/NAD(P)-binding domain"/>
    <property type="match status" value="2"/>
</dbReference>
<reference evidence="13 14" key="1">
    <citation type="submission" date="2016-07" db="EMBL/GenBank/DDBJ databases">
        <title>Pervasive Adenine N6-methylation of Active Genes in Fungi.</title>
        <authorList>
            <consortium name="DOE Joint Genome Institute"/>
            <person name="Mondo S.J."/>
            <person name="Dannebaum R.O."/>
            <person name="Kuo R.C."/>
            <person name="Labutti K."/>
            <person name="Haridas S."/>
            <person name="Kuo A."/>
            <person name="Salamov A."/>
            <person name="Ahrendt S.R."/>
            <person name="Lipzen A."/>
            <person name="Sullivan W."/>
            <person name="Andreopoulos W.B."/>
            <person name="Clum A."/>
            <person name="Lindquist E."/>
            <person name="Daum C."/>
            <person name="Ramamoorthy G.K."/>
            <person name="Gryganskyi A."/>
            <person name="Culley D."/>
            <person name="Magnuson J.K."/>
            <person name="James T.Y."/>
            <person name="O'Malley M.A."/>
            <person name="Stajich J.E."/>
            <person name="Spatafora J.W."/>
            <person name="Visel A."/>
            <person name="Grigoriev I.V."/>
        </authorList>
    </citation>
    <scope>NUCLEOTIDE SEQUENCE [LARGE SCALE GENOMIC DNA]</scope>
    <source>
        <strain evidence="13 14">62-1032</strain>
    </source>
</reference>
<proteinExistence type="inferred from homology"/>
<keyword evidence="5" id="KW-0809">Transit peptide</keyword>
<dbReference type="InterPro" id="IPR023753">
    <property type="entry name" value="FAD/NAD-binding_dom"/>
</dbReference>
<dbReference type="EMBL" id="MCGR01000021">
    <property type="protein sequence ID" value="ORY82350.1"/>
    <property type="molecule type" value="Genomic_DNA"/>
</dbReference>
<dbReference type="Pfam" id="PF22366">
    <property type="entry name" value="NDH2_C"/>
    <property type="match status" value="1"/>
</dbReference>
<dbReference type="PANTHER" id="PTHR43706">
    <property type="entry name" value="NADH DEHYDROGENASE"/>
    <property type="match status" value="1"/>
</dbReference>
<evidence type="ECO:0000256" key="4">
    <source>
        <dbReference type="ARBA" id="ARBA00022827"/>
    </source>
</evidence>
<protein>
    <recommendedName>
        <fullName evidence="2">NADH:ubiquinone reductase (non-electrogenic)</fullName>
        <ecNumber evidence="2">1.6.5.9</ecNumber>
    </recommendedName>
</protein>